<evidence type="ECO:0008006" key="4">
    <source>
        <dbReference type="Google" id="ProtNLM"/>
    </source>
</evidence>
<gene>
    <name evidence="2" type="ORF">BCR42DRAFT_443293</name>
</gene>
<dbReference type="Proteomes" id="UP000193560">
    <property type="component" value="Unassembled WGS sequence"/>
</dbReference>
<comment type="caution">
    <text evidence="2">The sequence shown here is derived from an EMBL/GenBank/DDBJ whole genome shotgun (WGS) entry which is preliminary data.</text>
</comment>
<dbReference type="PROSITE" id="PS51257">
    <property type="entry name" value="PROKAR_LIPOPROTEIN"/>
    <property type="match status" value="1"/>
</dbReference>
<dbReference type="AlphaFoldDB" id="A0A1X2HZQ3"/>
<evidence type="ECO:0000313" key="3">
    <source>
        <dbReference type="Proteomes" id="UP000193560"/>
    </source>
</evidence>
<proteinExistence type="predicted"/>
<feature type="signal peptide" evidence="1">
    <location>
        <begin position="1"/>
        <end position="20"/>
    </location>
</feature>
<sequence length="106" mass="11931">MKPFFAFIFCMMATVMVACAQFFQVVYNEQVPPTNVSLAQCFPVMDAGGVWAQQLDTSVPIVCAYFNDPQCRQIQRQGFSVYVYPPGKKIIQGSAVPYQTMACIRR</sequence>
<protein>
    <recommendedName>
        <fullName evidence="4">Lipoprotein</fullName>
    </recommendedName>
</protein>
<name>A0A1X2HZQ3_9FUNG</name>
<evidence type="ECO:0000313" key="2">
    <source>
        <dbReference type="EMBL" id="ORZ06201.1"/>
    </source>
</evidence>
<accession>A0A1X2HZQ3</accession>
<organism evidence="2 3">
    <name type="scientific">Absidia repens</name>
    <dbReference type="NCBI Taxonomy" id="90262"/>
    <lineage>
        <taxon>Eukaryota</taxon>
        <taxon>Fungi</taxon>
        <taxon>Fungi incertae sedis</taxon>
        <taxon>Mucoromycota</taxon>
        <taxon>Mucoromycotina</taxon>
        <taxon>Mucoromycetes</taxon>
        <taxon>Mucorales</taxon>
        <taxon>Cunninghamellaceae</taxon>
        <taxon>Absidia</taxon>
    </lineage>
</organism>
<evidence type="ECO:0000256" key="1">
    <source>
        <dbReference type="SAM" id="SignalP"/>
    </source>
</evidence>
<reference evidence="2 3" key="1">
    <citation type="submission" date="2016-07" db="EMBL/GenBank/DDBJ databases">
        <title>Pervasive Adenine N6-methylation of Active Genes in Fungi.</title>
        <authorList>
            <consortium name="DOE Joint Genome Institute"/>
            <person name="Mondo S.J."/>
            <person name="Dannebaum R.O."/>
            <person name="Kuo R.C."/>
            <person name="Labutti K."/>
            <person name="Haridas S."/>
            <person name="Kuo A."/>
            <person name="Salamov A."/>
            <person name="Ahrendt S.R."/>
            <person name="Lipzen A."/>
            <person name="Sullivan W."/>
            <person name="Andreopoulos W.B."/>
            <person name="Clum A."/>
            <person name="Lindquist E."/>
            <person name="Daum C."/>
            <person name="Ramamoorthy G.K."/>
            <person name="Gryganskyi A."/>
            <person name="Culley D."/>
            <person name="Magnuson J.K."/>
            <person name="James T.Y."/>
            <person name="O'Malley M.A."/>
            <person name="Stajich J.E."/>
            <person name="Spatafora J.W."/>
            <person name="Visel A."/>
            <person name="Grigoriev I.V."/>
        </authorList>
    </citation>
    <scope>NUCLEOTIDE SEQUENCE [LARGE SCALE GENOMIC DNA]</scope>
    <source>
        <strain evidence="2 3">NRRL 1336</strain>
    </source>
</reference>
<keyword evidence="3" id="KW-1185">Reference proteome</keyword>
<feature type="chain" id="PRO_5012055422" description="Lipoprotein" evidence="1">
    <location>
        <begin position="21"/>
        <end position="106"/>
    </location>
</feature>
<keyword evidence="1" id="KW-0732">Signal</keyword>
<dbReference type="EMBL" id="MCGE01000040">
    <property type="protein sequence ID" value="ORZ06201.1"/>
    <property type="molecule type" value="Genomic_DNA"/>
</dbReference>